<comment type="caution">
    <text evidence="2">The sequence shown here is derived from an EMBL/GenBank/DDBJ whole genome shotgun (WGS) entry which is preliminary data.</text>
</comment>
<dbReference type="EMBL" id="JBANQN010000006">
    <property type="protein sequence ID" value="KAK6787534.1"/>
    <property type="molecule type" value="Genomic_DNA"/>
</dbReference>
<dbReference type="GO" id="GO:0007165">
    <property type="term" value="P:signal transduction"/>
    <property type="evidence" value="ECO:0007669"/>
    <property type="project" value="TreeGrafter"/>
</dbReference>
<dbReference type="Proteomes" id="UP001371456">
    <property type="component" value="Unassembled WGS sequence"/>
</dbReference>
<dbReference type="InterPro" id="IPR008271">
    <property type="entry name" value="Ser/Thr_kinase_AS"/>
</dbReference>
<protein>
    <recommendedName>
        <fullName evidence="1">Protein kinase domain-containing protein</fullName>
    </recommendedName>
</protein>
<gene>
    <name evidence="2" type="ORF">RDI58_016059</name>
</gene>
<dbReference type="GO" id="GO:0004672">
    <property type="term" value="F:protein kinase activity"/>
    <property type="evidence" value="ECO:0007669"/>
    <property type="project" value="InterPro"/>
</dbReference>
<dbReference type="InterPro" id="IPR011009">
    <property type="entry name" value="Kinase-like_dom_sf"/>
</dbReference>
<dbReference type="InterPro" id="IPR052751">
    <property type="entry name" value="Plant_MAPKKK"/>
</dbReference>
<dbReference type="PANTHER" id="PTHR48011:SF103">
    <property type="entry name" value="MITOGEN-ACTIVATED PROTEIN KINASE KINASE KINASE YODA-LIKE"/>
    <property type="match status" value="1"/>
</dbReference>
<name>A0AAN8TIZ4_SOLBU</name>
<keyword evidence="3" id="KW-1185">Reference proteome</keyword>
<evidence type="ECO:0000259" key="1">
    <source>
        <dbReference type="PROSITE" id="PS50011"/>
    </source>
</evidence>
<organism evidence="2 3">
    <name type="scientific">Solanum bulbocastanum</name>
    <name type="common">Wild potato</name>
    <dbReference type="NCBI Taxonomy" id="147425"/>
    <lineage>
        <taxon>Eukaryota</taxon>
        <taxon>Viridiplantae</taxon>
        <taxon>Streptophyta</taxon>
        <taxon>Embryophyta</taxon>
        <taxon>Tracheophyta</taxon>
        <taxon>Spermatophyta</taxon>
        <taxon>Magnoliopsida</taxon>
        <taxon>eudicotyledons</taxon>
        <taxon>Gunneridae</taxon>
        <taxon>Pentapetalae</taxon>
        <taxon>asterids</taxon>
        <taxon>lamiids</taxon>
        <taxon>Solanales</taxon>
        <taxon>Solanaceae</taxon>
        <taxon>Solanoideae</taxon>
        <taxon>Solaneae</taxon>
        <taxon>Solanum</taxon>
    </lineage>
</organism>
<dbReference type="Gene3D" id="1.10.510.10">
    <property type="entry name" value="Transferase(Phosphotransferase) domain 1"/>
    <property type="match status" value="1"/>
</dbReference>
<dbReference type="PROSITE" id="PS00108">
    <property type="entry name" value="PROTEIN_KINASE_ST"/>
    <property type="match status" value="1"/>
</dbReference>
<feature type="domain" description="Protein kinase" evidence="1">
    <location>
        <begin position="1"/>
        <end position="87"/>
    </location>
</feature>
<dbReference type="InterPro" id="IPR000719">
    <property type="entry name" value="Prot_kinase_dom"/>
</dbReference>
<dbReference type="Pfam" id="PF00069">
    <property type="entry name" value="Pkinase"/>
    <property type="match status" value="1"/>
</dbReference>
<evidence type="ECO:0000313" key="2">
    <source>
        <dbReference type="EMBL" id="KAK6787534.1"/>
    </source>
</evidence>
<evidence type="ECO:0000313" key="3">
    <source>
        <dbReference type="Proteomes" id="UP001371456"/>
    </source>
</evidence>
<accession>A0AAN8TIZ4</accession>
<reference evidence="2 3" key="1">
    <citation type="submission" date="2024-02" db="EMBL/GenBank/DDBJ databases">
        <title>de novo genome assembly of Solanum bulbocastanum strain 11H21.</title>
        <authorList>
            <person name="Hosaka A.J."/>
        </authorList>
    </citation>
    <scope>NUCLEOTIDE SEQUENCE [LARGE SCALE GENOMIC DNA]</scope>
    <source>
        <tissue evidence="2">Young leaves</tissue>
    </source>
</reference>
<dbReference type="SUPFAM" id="SSF56112">
    <property type="entry name" value="Protein kinase-like (PK-like)"/>
    <property type="match status" value="1"/>
</dbReference>
<sequence>MQQGMESKKKIEVEELKNVNEFGDGVSMLRGLNHIHAIGYVHCDMKPENVLLVPSSSKGSVEFRAKIGDLGLAKRGNQSKKRRLEPY</sequence>
<dbReference type="PROSITE" id="PS50011">
    <property type="entry name" value="PROTEIN_KINASE_DOM"/>
    <property type="match status" value="1"/>
</dbReference>
<dbReference type="GO" id="GO:0005524">
    <property type="term" value="F:ATP binding"/>
    <property type="evidence" value="ECO:0007669"/>
    <property type="project" value="InterPro"/>
</dbReference>
<dbReference type="PANTHER" id="PTHR48011">
    <property type="entry name" value="CCR4-NOT TRANSCRIPTIONAL COMPLEX SUBUNIT CAF120-RELATED"/>
    <property type="match status" value="1"/>
</dbReference>
<proteinExistence type="predicted"/>
<dbReference type="AlphaFoldDB" id="A0AAN8TIZ4"/>